<sequence length="382" mass="42628">MSRPSLAVLLYSMGGGGAERVISTLLPSFKEHFEVHLVLFEEIVAFEIHGVPLHILGRNQVHEKGLFKLLKLPFLAYRYARFLKKHQITHSFSLMSRPNYVNLLASFGGGGSKIILSERATPSLQYAGDSLGARINRFLIRSLYPKAPLIIANSQGNAKDLQENFGITPKRLCTIPNPFDLERIQALSLESTPLEGEDRYTFVSVGRLDRGKNHRLLIEAMETFRGESVALYILGEGELKDELLSLIHAKGLENQVYLVGFKPNPYPWIKGAQAFLFGSNHEGFPNVLVESLALGIPILSTDCPSGPREILAPQSPQELLLEGLELTPYGILVAKNDKKAMVEAMQKLLRQESHFSKESLLDRAKSFSKEIIQESYLKALFS</sequence>
<dbReference type="InterPro" id="IPR001296">
    <property type="entry name" value="Glyco_trans_1"/>
</dbReference>
<name>Q7MAT2_WOLSU</name>
<dbReference type="CAZy" id="GT4">
    <property type="family name" value="Glycosyltransferase Family 4"/>
</dbReference>
<dbReference type="SUPFAM" id="SSF53756">
    <property type="entry name" value="UDP-Glycosyltransferase/glycogen phosphorylase"/>
    <property type="match status" value="1"/>
</dbReference>
<dbReference type="PANTHER" id="PTHR12526">
    <property type="entry name" value="GLYCOSYLTRANSFERASE"/>
    <property type="match status" value="1"/>
</dbReference>
<evidence type="ECO:0000313" key="4">
    <source>
        <dbReference type="Proteomes" id="UP000000422"/>
    </source>
</evidence>
<proteinExistence type="predicted"/>
<dbReference type="Proteomes" id="UP000000422">
    <property type="component" value="Chromosome"/>
</dbReference>
<gene>
    <name evidence="3" type="primary">WLAE</name>
    <name evidence="3" type="ordered locus">WS0044</name>
</gene>
<dbReference type="STRING" id="273121.WS0044"/>
<dbReference type="InterPro" id="IPR028098">
    <property type="entry name" value="Glyco_trans_4-like_N"/>
</dbReference>
<evidence type="ECO:0000259" key="1">
    <source>
        <dbReference type="Pfam" id="PF00534"/>
    </source>
</evidence>
<feature type="domain" description="Glycosyl transferase family 1" evidence="1">
    <location>
        <begin position="195"/>
        <end position="352"/>
    </location>
</feature>
<keyword evidence="4" id="KW-1185">Reference proteome</keyword>
<dbReference type="Pfam" id="PF13439">
    <property type="entry name" value="Glyco_transf_4"/>
    <property type="match status" value="1"/>
</dbReference>
<dbReference type="AlphaFoldDB" id="Q7MAT2"/>
<dbReference type="GO" id="GO:0016757">
    <property type="term" value="F:glycosyltransferase activity"/>
    <property type="evidence" value="ECO:0007669"/>
    <property type="project" value="InterPro"/>
</dbReference>
<evidence type="ECO:0000313" key="3">
    <source>
        <dbReference type="EMBL" id="CAE09215.1"/>
    </source>
</evidence>
<reference evidence="3 4" key="1">
    <citation type="journal article" date="2003" name="Proc. Natl. Acad. Sci. U.S.A.">
        <title>Complete genome sequence and analysis of Wolinella succinogenes.</title>
        <authorList>
            <person name="Baar C."/>
            <person name="Eppinger M."/>
            <person name="Raddatz G."/>
            <person name="Simon JM."/>
            <person name="Lanz C."/>
            <person name="Klimmek O."/>
            <person name="Nandakumar R."/>
            <person name="Gross R."/>
            <person name="Rosinus A."/>
            <person name="Keller H."/>
            <person name="Jagtap P."/>
            <person name="Linke B."/>
            <person name="Meyer F."/>
            <person name="Lederer H."/>
            <person name="Schuster S.C."/>
        </authorList>
    </citation>
    <scope>NUCLEOTIDE SEQUENCE [LARGE SCALE GENOMIC DNA]</scope>
    <source>
        <strain evidence="4">ATCC 29543 / DSM 1740 / CCUG 13145 / JCM 31913 / LMG 7466 / NCTC 11488 / FDC 602W</strain>
    </source>
</reference>
<evidence type="ECO:0000259" key="2">
    <source>
        <dbReference type="Pfam" id="PF13439"/>
    </source>
</evidence>
<dbReference type="eggNOG" id="COG0438">
    <property type="taxonomic scope" value="Bacteria"/>
</dbReference>
<dbReference type="HOGENOM" id="CLU_009583_0_0_7"/>
<organism evidence="4">
    <name type="scientific">Wolinella succinogenes (strain ATCC 29543 / DSM 1740 / CCUG 13145 / JCM 31913 / LMG 7466 / NCTC 11488 / FDC 602W)</name>
    <name type="common">Vibrio succinogenes</name>
    <dbReference type="NCBI Taxonomy" id="273121"/>
    <lineage>
        <taxon>Bacteria</taxon>
        <taxon>Pseudomonadati</taxon>
        <taxon>Campylobacterota</taxon>
        <taxon>Epsilonproteobacteria</taxon>
        <taxon>Campylobacterales</taxon>
        <taxon>Helicobacteraceae</taxon>
        <taxon>Wolinella</taxon>
    </lineage>
</organism>
<protein>
    <submittedName>
        <fullName evidence="3">WLAE PROTEIN</fullName>
    </submittedName>
</protein>
<dbReference type="Pfam" id="PF00534">
    <property type="entry name" value="Glycos_transf_1"/>
    <property type="match status" value="1"/>
</dbReference>
<dbReference type="CDD" id="cd03811">
    <property type="entry name" value="GT4_GT28_WabH-like"/>
    <property type="match status" value="1"/>
</dbReference>
<dbReference type="PANTHER" id="PTHR12526:SF630">
    <property type="entry name" value="GLYCOSYLTRANSFERASE"/>
    <property type="match status" value="1"/>
</dbReference>
<dbReference type="Gene3D" id="3.40.50.2000">
    <property type="entry name" value="Glycogen Phosphorylase B"/>
    <property type="match status" value="2"/>
</dbReference>
<accession>Q7MAT2</accession>
<dbReference type="RefSeq" id="WP_011138015.1">
    <property type="nucleotide sequence ID" value="NC_005090.1"/>
</dbReference>
<dbReference type="KEGG" id="wsu:WS0044"/>
<dbReference type="EMBL" id="BX571657">
    <property type="protein sequence ID" value="CAE09215.1"/>
    <property type="molecule type" value="Genomic_DNA"/>
</dbReference>
<feature type="domain" description="Glycosyltransferase subfamily 4-like N-terminal" evidence="2">
    <location>
        <begin position="16"/>
        <end position="183"/>
    </location>
</feature>